<dbReference type="PROSITE" id="PS50043">
    <property type="entry name" value="HTH_LUXR_2"/>
    <property type="match status" value="1"/>
</dbReference>
<dbReference type="InterPro" id="IPR039420">
    <property type="entry name" value="WalR-like"/>
</dbReference>
<dbReference type="GO" id="GO:0003677">
    <property type="term" value="F:DNA binding"/>
    <property type="evidence" value="ECO:0007669"/>
    <property type="project" value="UniProtKB-KW"/>
</dbReference>
<dbReference type="Proteomes" id="UP000071979">
    <property type="component" value="Unassembled WGS sequence"/>
</dbReference>
<accession>A0A8E1S2M7</accession>
<gene>
    <name evidence="9" type="ORF">SA3R_00590</name>
</gene>
<dbReference type="Pfam" id="PF00072">
    <property type="entry name" value="Response_reg"/>
    <property type="match status" value="1"/>
</dbReference>
<evidence type="ECO:0000256" key="5">
    <source>
        <dbReference type="ARBA" id="ARBA00023163"/>
    </source>
</evidence>
<keyword evidence="5" id="KW-0804">Transcription</keyword>
<sequence>MANFVIVDDHPIVRVAIRLVLENAGHRVSAEAVDGDNIFSLLKENGADAAIIDIDLPGIDGIEAVRNLRTAGSLIPVIVMSGKNAEFYAYKSKKAGANGFISKKNNLNDLAQAVDAVLSGYGFFPLRLSHQAESDQMVQDSDKLLLLSHREYEVLRYLGEGTEIVKIASRMKLSNKTVSTYKARLMEKLSLKNQKDLLDFTRRNQIN</sequence>
<dbReference type="PRINTS" id="PR00038">
    <property type="entry name" value="HTHLUXR"/>
</dbReference>
<dbReference type="InterPro" id="IPR011006">
    <property type="entry name" value="CheY-like_superfamily"/>
</dbReference>
<proteinExistence type="predicted"/>
<dbReference type="InterPro" id="IPR000792">
    <property type="entry name" value="Tscrpt_reg_LuxR_C"/>
</dbReference>
<dbReference type="SMART" id="SM00448">
    <property type="entry name" value="REC"/>
    <property type="match status" value="1"/>
</dbReference>
<dbReference type="CDD" id="cd17535">
    <property type="entry name" value="REC_NarL-like"/>
    <property type="match status" value="1"/>
</dbReference>
<dbReference type="InterPro" id="IPR016032">
    <property type="entry name" value="Sig_transdc_resp-reg_C-effctor"/>
</dbReference>
<dbReference type="AlphaFoldDB" id="A0A8E1S2M7"/>
<dbReference type="Gene3D" id="3.40.50.2300">
    <property type="match status" value="1"/>
</dbReference>
<comment type="caution">
    <text evidence="9">The sequence shown here is derived from an EMBL/GenBank/DDBJ whole genome shotgun (WGS) entry which is preliminary data.</text>
</comment>
<reference evidence="9 10" key="1">
    <citation type="journal article" date="2016" name="Front. Microbiol.">
        <title>Genomic Resource of Rice Seed Associated Bacteria.</title>
        <authorList>
            <person name="Midha S."/>
            <person name="Bansal K."/>
            <person name="Sharma S."/>
            <person name="Kumar N."/>
            <person name="Patil P.P."/>
            <person name="Chaudhry V."/>
            <person name="Patil P.B."/>
        </authorList>
    </citation>
    <scope>NUCLEOTIDE SEQUENCE [LARGE SCALE GENOMIC DNA]</scope>
    <source>
        <strain evidence="9 10">SA3</strain>
    </source>
</reference>
<keyword evidence="2" id="KW-0902">Two-component regulatory system</keyword>
<feature type="domain" description="HTH luxR-type" evidence="7">
    <location>
        <begin position="140"/>
        <end position="205"/>
    </location>
</feature>
<dbReference type="GO" id="GO:0000160">
    <property type="term" value="P:phosphorelay signal transduction system"/>
    <property type="evidence" value="ECO:0007669"/>
    <property type="project" value="InterPro"/>
</dbReference>
<protein>
    <submittedName>
        <fullName evidence="9">Transcriptional regulator</fullName>
    </submittedName>
</protein>
<dbReference type="GO" id="GO:0006355">
    <property type="term" value="P:regulation of DNA-templated transcription"/>
    <property type="evidence" value="ECO:0007669"/>
    <property type="project" value="InterPro"/>
</dbReference>
<dbReference type="EMBL" id="LDSE01000001">
    <property type="protein sequence ID" value="KTS69756.1"/>
    <property type="molecule type" value="Genomic_DNA"/>
</dbReference>
<dbReference type="SMART" id="SM00421">
    <property type="entry name" value="HTH_LUXR"/>
    <property type="match status" value="1"/>
</dbReference>
<dbReference type="InterPro" id="IPR001789">
    <property type="entry name" value="Sig_transdc_resp-reg_receiver"/>
</dbReference>
<dbReference type="RefSeq" id="WP_058775045.1">
    <property type="nucleotide sequence ID" value="NZ_LDSD01000007.1"/>
</dbReference>
<keyword evidence="1 6" id="KW-0597">Phosphoprotein</keyword>
<dbReference type="Gene3D" id="1.10.10.10">
    <property type="entry name" value="Winged helix-like DNA-binding domain superfamily/Winged helix DNA-binding domain"/>
    <property type="match status" value="1"/>
</dbReference>
<feature type="modified residue" description="4-aspartylphosphate" evidence="6">
    <location>
        <position position="53"/>
    </location>
</feature>
<evidence type="ECO:0000256" key="2">
    <source>
        <dbReference type="ARBA" id="ARBA00023012"/>
    </source>
</evidence>
<evidence type="ECO:0000256" key="4">
    <source>
        <dbReference type="ARBA" id="ARBA00023125"/>
    </source>
</evidence>
<dbReference type="InterPro" id="IPR036388">
    <property type="entry name" value="WH-like_DNA-bd_sf"/>
</dbReference>
<name>A0A8E1S2M7_9GAMM</name>
<evidence type="ECO:0000256" key="6">
    <source>
        <dbReference type="PROSITE-ProRule" id="PRU00169"/>
    </source>
</evidence>
<dbReference type="Pfam" id="PF00196">
    <property type="entry name" value="GerE"/>
    <property type="match status" value="1"/>
</dbReference>
<dbReference type="SUPFAM" id="SSF46894">
    <property type="entry name" value="C-terminal effector domain of the bipartite response regulators"/>
    <property type="match status" value="1"/>
</dbReference>
<evidence type="ECO:0000259" key="8">
    <source>
        <dbReference type="PROSITE" id="PS50110"/>
    </source>
</evidence>
<dbReference type="CDD" id="cd06170">
    <property type="entry name" value="LuxR_C_like"/>
    <property type="match status" value="1"/>
</dbReference>
<evidence type="ECO:0000313" key="9">
    <source>
        <dbReference type="EMBL" id="KTS69756.1"/>
    </source>
</evidence>
<dbReference type="PANTHER" id="PTHR43214:SF41">
    <property type="entry name" value="NITRATE_NITRITE RESPONSE REGULATOR PROTEIN NARP"/>
    <property type="match status" value="1"/>
</dbReference>
<dbReference type="PROSITE" id="PS50110">
    <property type="entry name" value="RESPONSE_REGULATORY"/>
    <property type="match status" value="1"/>
</dbReference>
<evidence type="ECO:0000256" key="3">
    <source>
        <dbReference type="ARBA" id="ARBA00023015"/>
    </source>
</evidence>
<evidence type="ECO:0000313" key="10">
    <source>
        <dbReference type="Proteomes" id="UP000071979"/>
    </source>
</evidence>
<feature type="domain" description="Response regulatory" evidence="8">
    <location>
        <begin position="3"/>
        <end position="118"/>
    </location>
</feature>
<dbReference type="PANTHER" id="PTHR43214">
    <property type="entry name" value="TWO-COMPONENT RESPONSE REGULATOR"/>
    <property type="match status" value="1"/>
</dbReference>
<dbReference type="InterPro" id="IPR058245">
    <property type="entry name" value="NreC/VraR/RcsB-like_REC"/>
</dbReference>
<evidence type="ECO:0000256" key="1">
    <source>
        <dbReference type="ARBA" id="ARBA00022553"/>
    </source>
</evidence>
<keyword evidence="4" id="KW-0238">DNA-binding</keyword>
<evidence type="ECO:0000259" key="7">
    <source>
        <dbReference type="PROSITE" id="PS50043"/>
    </source>
</evidence>
<organism evidence="9 10">
    <name type="scientific">Pantoea dispersa</name>
    <dbReference type="NCBI Taxonomy" id="59814"/>
    <lineage>
        <taxon>Bacteria</taxon>
        <taxon>Pseudomonadati</taxon>
        <taxon>Pseudomonadota</taxon>
        <taxon>Gammaproteobacteria</taxon>
        <taxon>Enterobacterales</taxon>
        <taxon>Erwiniaceae</taxon>
        <taxon>Pantoea</taxon>
    </lineage>
</organism>
<keyword evidence="3" id="KW-0805">Transcription regulation</keyword>
<dbReference type="SUPFAM" id="SSF52172">
    <property type="entry name" value="CheY-like"/>
    <property type="match status" value="1"/>
</dbReference>